<sequence>MSIGMHLASNHKLKVSSHIVSSEFMSLNDLRCQENFTVTRDQDEGVIHKYTTKPFVYYIDIYSWKNFYEYFSDYLKSLNSPFELWKIWEDSYEYEDLITTKIESLDTQTLEKIFGLNEYLDPIVGIYE</sequence>
<dbReference type="Proteomes" id="UP000664495">
    <property type="component" value="Unassembled WGS sequence"/>
</dbReference>
<evidence type="ECO:0000313" key="1">
    <source>
        <dbReference type="EMBL" id="MBO0453907.1"/>
    </source>
</evidence>
<protein>
    <submittedName>
        <fullName evidence="1">Uncharacterized protein</fullName>
    </submittedName>
</protein>
<gene>
    <name evidence="1" type="ORF">JZO85_16745</name>
</gene>
<reference evidence="1 2" key="1">
    <citation type="submission" date="2021-03" db="EMBL/GenBank/DDBJ databases">
        <title>Enterococcal diversity collection.</title>
        <authorList>
            <person name="Gilmore M.S."/>
            <person name="Schwartzman J."/>
            <person name="Van Tyne D."/>
            <person name="Martin M."/>
            <person name="Earl A.M."/>
            <person name="Manson A.L."/>
            <person name="Straub T."/>
            <person name="Salamzade R."/>
            <person name="Saavedra J."/>
            <person name="Lebreton F."/>
            <person name="Prichula J."/>
            <person name="Schaufler K."/>
            <person name="Gaca A."/>
            <person name="Sgardioli B."/>
            <person name="Wagenaar J."/>
            <person name="Strong T."/>
        </authorList>
    </citation>
    <scope>NUCLEOTIDE SEQUENCE [LARGE SCALE GENOMIC DNA]</scope>
    <source>
        <strain evidence="1 2">MJM16</strain>
    </source>
</reference>
<comment type="caution">
    <text evidence="1">The sequence shown here is derived from an EMBL/GenBank/DDBJ whole genome shotgun (WGS) entry which is preliminary data.</text>
</comment>
<dbReference type="EMBL" id="JAFLVR010000043">
    <property type="protein sequence ID" value="MBO0453907.1"/>
    <property type="molecule type" value="Genomic_DNA"/>
</dbReference>
<accession>A0ABS3HKD1</accession>
<keyword evidence="2" id="KW-1185">Reference proteome</keyword>
<name>A0ABS3HKD1_9ENTE</name>
<evidence type="ECO:0000313" key="2">
    <source>
        <dbReference type="Proteomes" id="UP000664495"/>
    </source>
</evidence>
<proteinExistence type="predicted"/>
<organism evidence="1 2">
    <name type="scientific">Candidatus Enterococcus murrayae</name>
    <dbReference type="NCBI Taxonomy" id="2815321"/>
    <lineage>
        <taxon>Bacteria</taxon>
        <taxon>Bacillati</taxon>
        <taxon>Bacillota</taxon>
        <taxon>Bacilli</taxon>
        <taxon>Lactobacillales</taxon>
        <taxon>Enterococcaceae</taxon>
        <taxon>Enterococcus</taxon>
    </lineage>
</organism>
<dbReference type="RefSeq" id="WP_207109662.1">
    <property type="nucleotide sequence ID" value="NZ_JAFLVR010000043.1"/>
</dbReference>